<dbReference type="AlphaFoldDB" id="A0A8J6PBH2"/>
<keyword evidence="2 5" id="KW-0812">Transmembrane</keyword>
<feature type="transmembrane region" description="Helical" evidence="5">
    <location>
        <begin position="275"/>
        <end position="292"/>
    </location>
</feature>
<dbReference type="SUPFAM" id="SSF103481">
    <property type="entry name" value="Multidrug resistance efflux transporter EmrE"/>
    <property type="match status" value="2"/>
</dbReference>
<proteinExistence type="predicted"/>
<feature type="transmembrane region" description="Helical" evidence="5">
    <location>
        <begin position="126"/>
        <end position="142"/>
    </location>
</feature>
<organism evidence="7 8">
    <name type="scientific">Taishania pollutisoli</name>
    <dbReference type="NCBI Taxonomy" id="2766479"/>
    <lineage>
        <taxon>Bacteria</taxon>
        <taxon>Pseudomonadati</taxon>
        <taxon>Bacteroidota</taxon>
        <taxon>Flavobacteriia</taxon>
        <taxon>Flavobacteriales</taxon>
        <taxon>Crocinitomicaceae</taxon>
        <taxon>Taishania</taxon>
    </lineage>
</organism>
<evidence type="ECO:0000313" key="7">
    <source>
        <dbReference type="EMBL" id="MBC9812133.1"/>
    </source>
</evidence>
<accession>A0A8J6PBH2</accession>
<feature type="transmembrane region" description="Helical" evidence="5">
    <location>
        <begin position="95"/>
        <end position="114"/>
    </location>
</feature>
<keyword evidence="8" id="KW-1185">Reference proteome</keyword>
<evidence type="ECO:0000256" key="4">
    <source>
        <dbReference type="ARBA" id="ARBA00023136"/>
    </source>
</evidence>
<protein>
    <submittedName>
        <fullName evidence="7">EamA family transporter</fullName>
    </submittedName>
</protein>
<dbReference type="GO" id="GO:0016020">
    <property type="term" value="C:membrane"/>
    <property type="evidence" value="ECO:0007669"/>
    <property type="project" value="UniProtKB-SubCell"/>
</dbReference>
<keyword evidence="4 5" id="KW-0472">Membrane</keyword>
<sequence>MSDRSLWGAYIALGIVCVVWGTTYYALLIGVETFPPFLFSAIRQLTAGLVLLIALKLFGKLKFTASDFIHQSIPGILMITLGNGVIGWAERYIPSGLAALIVSILPVYIVGINFLIGADKRRPNQFILFGLFLGCTGIFLMFRDNLKDLINPQYLIGMLVAFTACLAWAFGSIYAKSRPSSANVLTNAAIQMFSGGVGLFVLSLFMDDYSELQSVTTESIWALVYLTVFGSILTYTCFVYALDKLPLGIASLYAYVNPFIALILGYLFLGESITWITGLALIVTLGGVYYINRGYQLQKV</sequence>
<evidence type="ECO:0000259" key="6">
    <source>
        <dbReference type="Pfam" id="PF00892"/>
    </source>
</evidence>
<comment type="subcellular location">
    <subcellularLocation>
        <location evidence="1">Membrane</location>
        <topology evidence="1">Multi-pass membrane protein</topology>
    </subcellularLocation>
</comment>
<dbReference type="InterPro" id="IPR000620">
    <property type="entry name" value="EamA_dom"/>
</dbReference>
<dbReference type="PANTHER" id="PTHR32322">
    <property type="entry name" value="INNER MEMBRANE TRANSPORTER"/>
    <property type="match status" value="1"/>
</dbReference>
<dbReference type="InterPro" id="IPR037185">
    <property type="entry name" value="EmrE-like"/>
</dbReference>
<evidence type="ECO:0000313" key="8">
    <source>
        <dbReference type="Proteomes" id="UP000652681"/>
    </source>
</evidence>
<feature type="transmembrane region" description="Helical" evidence="5">
    <location>
        <begin position="71"/>
        <end position="89"/>
    </location>
</feature>
<feature type="domain" description="EamA" evidence="6">
    <location>
        <begin position="10"/>
        <end position="142"/>
    </location>
</feature>
<evidence type="ECO:0000256" key="2">
    <source>
        <dbReference type="ARBA" id="ARBA00022692"/>
    </source>
</evidence>
<comment type="caution">
    <text evidence="7">The sequence shown here is derived from an EMBL/GenBank/DDBJ whole genome shotgun (WGS) entry which is preliminary data.</text>
</comment>
<evidence type="ECO:0000256" key="3">
    <source>
        <dbReference type="ARBA" id="ARBA00022989"/>
    </source>
</evidence>
<feature type="transmembrane region" description="Helical" evidence="5">
    <location>
        <begin position="7"/>
        <end position="31"/>
    </location>
</feature>
<feature type="transmembrane region" description="Helical" evidence="5">
    <location>
        <begin position="249"/>
        <end position="269"/>
    </location>
</feature>
<dbReference type="Gene3D" id="1.10.3730.20">
    <property type="match status" value="1"/>
</dbReference>
<name>A0A8J6PBH2_9FLAO</name>
<feature type="transmembrane region" description="Helical" evidence="5">
    <location>
        <begin position="184"/>
        <end position="205"/>
    </location>
</feature>
<feature type="transmembrane region" description="Helical" evidence="5">
    <location>
        <begin position="154"/>
        <end position="175"/>
    </location>
</feature>
<dbReference type="PANTHER" id="PTHR32322:SF14">
    <property type="entry name" value="PROTEIN PAGO"/>
    <property type="match status" value="1"/>
</dbReference>
<reference evidence="7" key="1">
    <citation type="submission" date="2020-09" db="EMBL/GenBank/DDBJ databases">
        <title>Taishania pollutisoli gen. nov., sp. nov., Isolated from Tetrabromobisphenol A-Contaminated Soil.</title>
        <authorList>
            <person name="Chen Q."/>
        </authorList>
    </citation>
    <scope>NUCLEOTIDE SEQUENCE</scope>
    <source>
        <strain evidence="7">CZZ-1</strain>
    </source>
</reference>
<keyword evidence="3 5" id="KW-1133">Transmembrane helix</keyword>
<gene>
    <name evidence="7" type="ORF">H9Y05_06530</name>
</gene>
<feature type="transmembrane region" description="Helical" evidence="5">
    <location>
        <begin position="220"/>
        <end position="242"/>
    </location>
</feature>
<dbReference type="Pfam" id="PF00892">
    <property type="entry name" value="EamA"/>
    <property type="match status" value="2"/>
</dbReference>
<dbReference type="Proteomes" id="UP000652681">
    <property type="component" value="Unassembled WGS sequence"/>
</dbReference>
<evidence type="ECO:0000256" key="5">
    <source>
        <dbReference type="SAM" id="Phobius"/>
    </source>
</evidence>
<evidence type="ECO:0000256" key="1">
    <source>
        <dbReference type="ARBA" id="ARBA00004141"/>
    </source>
</evidence>
<dbReference type="RefSeq" id="WP_216713821.1">
    <property type="nucleotide sequence ID" value="NZ_JACVEL010000003.1"/>
</dbReference>
<dbReference type="InterPro" id="IPR050638">
    <property type="entry name" value="AA-Vitamin_Transporters"/>
</dbReference>
<feature type="domain" description="EamA" evidence="6">
    <location>
        <begin position="156"/>
        <end position="292"/>
    </location>
</feature>
<dbReference type="EMBL" id="JACVEL010000003">
    <property type="protein sequence ID" value="MBC9812133.1"/>
    <property type="molecule type" value="Genomic_DNA"/>
</dbReference>
<feature type="transmembrane region" description="Helical" evidence="5">
    <location>
        <begin position="37"/>
        <end position="59"/>
    </location>
</feature>